<dbReference type="EMBL" id="JAPFFF010000009">
    <property type="protein sequence ID" value="KAK8881975.1"/>
    <property type="molecule type" value="Genomic_DNA"/>
</dbReference>
<comment type="caution">
    <text evidence="1">The sequence shown here is derived from an EMBL/GenBank/DDBJ whole genome shotgun (WGS) entry which is preliminary data.</text>
</comment>
<dbReference type="Proteomes" id="UP001470230">
    <property type="component" value="Unassembled WGS sequence"/>
</dbReference>
<name>A0ABR2JVU2_9EUKA</name>
<dbReference type="InterPro" id="IPR038499">
    <property type="entry name" value="BRO1_sf"/>
</dbReference>
<organism evidence="1 2">
    <name type="scientific">Tritrichomonas musculus</name>
    <dbReference type="NCBI Taxonomy" id="1915356"/>
    <lineage>
        <taxon>Eukaryota</taxon>
        <taxon>Metamonada</taxon>
        <taxon>Parabasalia</taxon>
        <taxon>Tritrichomonadida</taxon>
        <taxon>Tritrichomonadidae</taxon>
        <taxon>Tritrichomonas</taxon>
    </lineage>
</organism>
<gene>
    <name evidence="1" type="ORF">M9Y10_044614</name>
</gene>
<accession>A0ABR2JVU2</accession>
<keyword evidence="2" id="KW-1185">Reference proteome</keyword>
<evidence type="ECO:0000313" key="1">
    <source>
        <dbReference type="EMBL" id="KAK8881975.1"/>
    </source>
</evidence>
<reference evidence="1 2" key="1">
    <citation type="submission" date="2024-04" db="EMBL/GenBank/DDBJ databases">
        <title>Tritrichomonas musculus Genome.</title>
        <authorList>
            <person name="Alves-Ferreira E."/>
            <person name="Grigg M."/>
            <person name="Lorenzi H."/>
            <person name="Galac M."/>
        </authorList>
    </citation>
    <scope>NUCLEOTIDE SEQUENCE [LARGE SCALE GENOMIC DNA]</scope>
    <source>
        <strain evidence="1 2">EAF2021</strain>
    </source>
</reference>
<sequence length="581" mass="65633">MAQPEPIKVELPKLPDVEIPLLETSRFNVGTAILTYVTNSLRVPISDEYSSLCTRLDELREGMRCLKELTSSNVHLYVDYFTLLPGLTQHLDTTNHGMNLQFRWKSTVFNLVNADLVFFGFNTVIGLLKCITRISIRALSDIQAVIDCLKPCKAIYEKLSTLYQDSFQPVLSSSLIQVIPKYIDAFWSFAILRTTMFKNASGVLQGQISNYYSDRLQKLEPSQDDLSVYFKVFAYAKMFEGYKNETIANVSVDKKYGFAIAYGTQGIELCPKPPKPAKKKSAPPTPSPLQTLLEPLKQQLEASVEYLKGENSRLYHQTIPKEVEVPLLKKLDPIKEFVWEPSAQPISFDASVSQVASSQLQTRINTINQQVSGAFNKIAQIRSLYPSEKVSEIDQKTSTLYSKRTLCREEQNKLAVLFRGRAGARHPELQQNFNDMQAYIDRAAESDLHYETTLAKAKSVVQNMASQIAYLDPIQAQLLQLQESFHVSSQQAVQGINSPDLNQVISANQYFSKIYDDTYAQLQNLTLQIDDIYAQVNQLSQITIQNFNAELERVSEGFDNGIKCYTDITANFATIESKLMS</sequence>
<evidence type="ECO:0000313" key="2">
    <source>
        <dbReference type="Proteomes" id="UP001470230"/>
    </source>
</evidence>
<dbReference type="Gene3D" id="1.25.40.280">
    <property type="entry name" value="alix/aip1 like domains"/>
    <property type="match status" value="1"/>
</dbReference>
<proteinExistence type="predicted"/>
<protein>
    <recommendedName>
        <fullName evidence="3">BRO1 domain-containing protein</fullName>
    </recommendedName>
</protein>
<evidence type="ECO:0008006" key="3">
    <source>
        <dbReference type="Google" id="ProtNLM"/>
    </source>
</evidence>